<dbReference type="PANTHER" id="PTHR43700:SF1">
    <property type="entry name" value="PHOSPHORIBOSYLAMINOIMIDAZOLE-SUCCINOCARBOXAMIDE SYNTHASE"/>
    <property type="match status" value="1"/>
</dbReference>
<name>A0A0S4M353_9BURK</name>
<dbReference type="Proteomes" id="UP000198651">
    <property type="component" value="Chromosome I"/>
</dbReference>
<evidence type="ECO:0000256" key="3">
    <source>
        <dbReference type="ARBA" id="ARBA00022598"/>
    </source>
</evidence>
<evidence type="ECO:0000313" key="11">
    <source>
        <dbReference type="Proteomes" id="UP000198651"/>
    </source>
</evidence>
<comment type="catalytic activity">
    <reaction evidence="7 8">
        <text>5-amino-1-(5-phospho-D-ribosyl)imidazole-4-carboxylate + L-aspartate + ATP = (2S)-2-[5-amino-1-(5-phospho-beta-D-ribosyl)imidazole-4-carboxamido]succinate + ADP + phosphate + 2 H(+)</text>
        <dbReference type="Rhea" id="RHEA:22628"/>
        <dbReference type="ChEBI" id="CHEBI:15378"/>
        <dbReference type="ChEBI" id="CHEBI:29991"/>
        <dbReference type="ChEBI" id="CHEBI:30616"/>
        <dbReference type="ChEBI" id="CHEBI:43474"/>
        <dbReference type="ChEBI" id="CHEBI:58443"/>
        <dbReference type="ChEBI" id="CHEBI:77657"/>
        <dbReference type="ChEBI" id="CHEBI:456216"/>
        <dbReference type="EC" id="6.3.2.6"/>
    </reaction>
</comment>
<dbReference type="GO" id="GO:0005524">
    <property type="term" value="F:ATP binding"/>
    <property type="evidence" value="ECO:0007669"/>
    <property type="project" value="UniProtKB-KW"/>
</dbReference>
<evidence type="ECO:0000256" key="8">
    <source>
        <dbReference type="HAMAP-Rule" id="MF_00137"/>
    </source>
</evidence>
<dbReference type="PATRIC" id="fig|1561003.3.peg.607"/>
<evidence type="ECO:0000256" key="7">
    <source>
        <dbReference type="ARBA" id="ARBA00048475"/>
    </source>
</evidence>
<dbReference type="GO" id="GO:0004639">
    <property type="term" value="F:phosphoribosylaminoimidazolesuccinocarboxamide synthase activity"/>
    <property type="evidence" value="ECO:0007669"/>
    <property type="project" value="UniProtKB-UniRule"/>
</dbReference>
<dbReference type="Gene3D" id="3.30.470.20">
    <property type="entry name" value="ATP-grasp fold, B domain"/>
    <property type="match status" value="1"/>
</dbReference>
<keyword evidence="5 8" id="KW-0658">Purine biosynthesis</keyword>
<keyword evidence="3 8" id="KW-0436">Ligase</keyword>
<dbReference type="RefSeq" id="WP_092342866.1">
    <property type="nucleotide sequence ID" value="NZ_FLSL01000096.1"/>
</dbReference>
<dbReference type="GO" id="GO:0006189">
    <property type="term" value="P:'de novo' IMP biosynthetic process"/>
    <property type="evidence" value="ECO:0007669"/>
    <property type="project" value="UniProtKB-UniRule"/>
</dbReference>
<evidence type="ECO:0000256" key="4">
    <source>
        <dbReference type="ARBA" id="ARBA00022741"/>
    </source>
</evidence>
<evidence type="ECO:0000259" key="9">
    <source>
        <dbReference type="Pfam" id="PF01259"/>
    </source>
</evidence>
<dbReference type="NCBIfam" id="TIGR00081">
    <property type="entry name" value="purC"/>
    <property type="match status" value="1"/>
</dbReference>
<evidence type="ECO:0000256" key="1">
    <source>
        <dbReference type="ARBA" id="ARBA00004672"/>
    </source>
</evidence>
<dbReference type="CDD" id="cd01414">
    <property type="entry name" value="SAICAR_synt_Sc"/>
    <property type="match status" value="1"/>
</dbReference>
<dbReference type="AlphaFoldDB" id="A0A0S4M353"/>
<comment type="pathway">
    <text evidence="1 8">Purine metabolism; IMP biosynthesis via de novo pathway; 5-amino-1-(5-phospho-D-ribosyl)imidazole-4-carboxamide from 5-amino-1-(5-phospho-D-ribosyl)imidazole-4-carboxylate: step 1/2.</text>
</comment>
<dbReference type="EMBL" id="LN906597">
    <property type="protein sequence ID" value="CUT17439.1"/>
    <property type="molecule type" value="Genomic_DNA"/>
</dbReference>
<dbReference type="PANTHER" id="PTHR43700">
    <property type="entry name" value="PHOSPHORIBOSYLAMINOIMIDAZOLE-SUCCINOCARBOXAMIDE SYNTHASE"/>
    <property type="match status" value="1"/>
</dbReference>
<protein>
    <recommendedName>
        <fullName evidence="8">Phosphoribosylaminoimidazole-succinocarboxamide synthase</fullName>
        <ecNumber evidence="8">6.3.2.6</ecNumber>
    </recommendedName>
    <alternativeName>
        <fullName evidence="8">SAICAR synthetase</fullName>
    </alternativeName>
</protein>
<evidence type="ECO:0000256" key="6">
    <source>
        <dbReference type="ARBA" id="ARBA00022840"/>
    </source>
</evidence>
<reference evidence="11" key="1">
    <citation type="submission" date="2015-11" db="EMBL/GenBank/DDBJ databases">
        <authorList>
            <person name="Seth-Smith H.M.B."/>
        </authorList>
    </citation>
    <scope>NUCLEOTIDE SEQUENCE [LARGE SCALE GENOMIC DNA]</scope>
    <source>
        <strain evidence="11">2013Ark11</strain>
    </source>
</reference>
<feature type="domain" description="SAICAR synthetase/ADE2 N-terminal" evidence="9">
    <location>
        <begin position="16"/>
        <end position="260"/>
    </location>
</feature>
<keyword evidence="6 8" id="KW-0067">ATP-binding</keyword>
<evidence type="ECO:0000313" key="10">
    <source>
        <dbReference type="EMBL" id="CUT17439.1"/>
    </source>
</evidence>
<organism evidence="10 11">
    <name type="scientific">Candidatus Ichthyocystis hellenicum</name>
    <dbReference type="NCBI Taxonomy" id="1561003"/>
    <lineage>
        <taxon>Bacteria</taxon>
        <taxon>Pseudomonadati</taxon>
        <taxon>Pseudomonadota</taxon>
        <taxon>Betaproteobacteria</taxon>
        <taxon>Burkholderiales</taxon>
        <taxon>Candidatus Ichthyocystis</taxon>
    </lineage>
</organism>
<accession>A0A0S4M353</accession>
<dbReference type="SUPFAM" id="SSF56104">
    <property type="entry name" value="SAICAR synthase-like"/>
    <property type="match status" value="1"/>
</dbReference>
<dbReference type="NCBIfam" id="NF010568">
    <property type="entry name" value="PRK13961.1"/>
    <property type="match status" value="1"/>
</dbReference>
<gene>
    <name evidence="8 10" type="primary">purC</name>
    <name evidence="10" type="ORF">Ark11_0602</name>
</gene>
<dbReference type="STRING" id="1561003.Ark11_0602"/>
<evidence type="ECO:0000256" key="5">
    <source>
        <dbReference type="ARBA" id="ARBA00022755"/>
    </source>
</evidence>
<dbReference type="Pfam" id="PF01259">
    <property type="entry name" value="SAICAR_synt"/>
    <property type="match status" value="1"/>
</dbReference>
<dbReference type="UniPathway" id="UPA00074">
    <property type="reaction ID" value="UER00131"/>
</dbReference>
<evidence type="ECO:0000256" key="2">
    <source>
        <dbReference type="ARBA" id="ARBA00010190"/>
    </source>
</evidence>
<dbReference type="GO" id="GO:0005737">
    <property type="term" value="C:cytoplasm"/>
    <property type="evidence" value="ECO:0007669"/>
    <property type="project" value="TreeGrafter"/>
</dbReference>
<dbReference type="HAMAP" id="MF_00137">
    <property type="entry name" value="SAICAR_synth"/>
    <property type="match status" value="1"/>
</dbReference>
<keyword evidence="11" id="KW-1185">Reference proteome</keyword>
<comment type="similarity">
    <text evidence="2 8">Belongs to the SAICAR synthetase family.</text>
</comment>
<proteinExistence type="inferred from homology"/>
<keyword evidence="4 8" id="KW-0547">Nucleotide-binding</keyword>
<sequence>MDLVFETNLSSVHLASRGKVRDLYRIDDSSLLMVTSDRLSAFDHIFQKPIPNKGKILTALSTFWFNKIIHIVPNHLLSLDPESVVSSEDDKKIVRNRSVVVKKLQPIAIESVVRGYLAGGGLEEYIKTGAVSGVSLPANIKQTEKLPEPIWTPSIKVYHGGHDQSCSFADVANIIGQEIAEKIRSISIDIYNLACDYALAKGLIIADTKMEFGLDENHSLYIMDELLTPDSSRYWLRDSLVENSSPFSLDKQYIRDYWIKMSYDQSCLGLPDVPNHVISELSHRYETLYDIISGHRVIT</sequence>
<dbReference type="OrthoDB" id="9801549at2"/>
<dbReference type="Gene3D" id="3.30.200.20">
    <property type="entry name" value="Phosphorylase Kinase, domain 1"/>
    <property type="match status" value="1"/>
</dbReference>
<dbReference type="InterPro" id="IPR001636">
    <property type="entry name" value="SAICAR_synth"/>
</dbReference>
<dbReference type="EC" id="6.3.2.6" evidence="8"/>
<dbReference type="InterPro" id="IPR028923">
    <property type="entry name" value="SAICAR_synt/ADE2_N"/>
</dbReference>